<dbReference type="RefSeq" id="WP_169658097.1">
    <property type="nucleotide sequence ID" value="NZ_JABANE010000049.1"/>
</dbReference>
<feature type="compositionally biased region" description="Acidic residues" evidence="1">
    <location>
        <begin position="134"/>
        <end position="164"/>
    </location>
</feature>
<evidence type="ECO:0000313" key="2">
    <source>
        <dbReference type="EMBL" id="NME69841.1"/>
    </source>
</evidence>
<dbReference type="Pfam" id="PF02620">
    <property type="entry name" value="YceD"/>
    <property type="match status" value="1"/>
</dbReference>
<reference evidence="2 3" key="1">
    <citation type="submission" date="2020-04" db="EMBL/GenBank/DDBJ databases">
        <title>Flammeovirga sp. SR4, a novel species isolated from seawater.</title>
        <authorList>
            <person name="Wang X."/>
        </authorList>
    </citation>
    <scope>NUCLEOTIDE SEQUENCE [LARGE SCALE GENOMIC DNA]</scope>
    <source>
        <strain evidence="2 3">ATCC 23126</strain>
    </source>
</reference>
<evidence type="ECO:0000256" key="1">
    <source>
        <dbReference type="SAM" id="MobiDB-lite"/>
    </source>
</evidence>
<sequence length="179" mass="21078">MKKKNAYTIGIGGLKNGKHQFEIELTSQLLEIFESELMENITGRVILQLVKSETQIDVDLTLNAKVVLLSDRSLREYDYQLEETQKIYFKFSDKFEMLEDDLFKIPFNESDLDFAQIIYDLIAVSLPSKRLHPEEDEDDELFYSSYGEEEYDEESEEEVNEEEEGKPTDPRWDILKKLK</sequence>
<feature type="region of interest" description="Disordered" evidence="1">
    <location>
        <begin position="133"/>
        <end position="179"/>
    </location>
</feature>
<feature type="compositionally biased region" description="Basic and acidic residues" evidence="1">
    <location>
        <begin position="165"/>
        <end position="179"/>
    </location>
</feature>
<evidence type="ECO:0000313" key="3">
    <source>
        <dbReference type="Proteomes" id="UP000576082"/>
    </source>
</evidence>
<dbReference type="Proteomes" id="UP000576082">
    <property type="component" value="Unassembled WGS sequence"/>
</dbReference>
<comment type="caution">
    <text evidence="2">The sequence shown here is derived from an EMBL/GenBank/DDBJ whole genome shotgun (WGS) entry which is preliminary data.</text>
</comment>
<protein>
    <submittedName>
        <fullName evidence="2">DUF177 domain-containing protein</fullName>
    </submittedName>
</protein>
<gene>
    <name evidence="2" type="ORF">HHU12_17830</name>
</gene>
<organism evidence="2 3">
    <name type="scientific">Flammeovirga aprica JL-4</name>
    <dbReference type="NCBI Taxonomy" id="694437"/>
    <lineage>
        <taxon>Bacteria</taxon>
        <taxon>Pseudomonadati</taxon>
        <taxon>Bacteroidota</taxon>
        <taxon>Cytophagia</taxon>
        <taxon>Cytophagales</taxon>
        <taxon>Flammeovirgaceae</taxon>
        <taxon>Flammeovirga</taxon>
    </lineage>
</organism>
<dbReference type="AlphaFoldDB" id="A0A7X9RW62"/>
<keyword evidence="3" id="KW-1185">Reference proteome</keyword>
<proteinExistence type="predicted"/>
<accession>A0A7X9RW62</accession>
<dbReference type="InterPro" id="IPR003772">
    <property type="entry name" value="YceD"/>
</dbReference>
<name>A0A7X9RW62_9BACT</name>
<dbReference type="EMBL" id="JABANE010000049">
    <property type="protein sequence ID" value="NME69841.1"/>
    <property type="molecule type" value="Genomic_DNA"/>
</dbReference>